<dbReference type="SUPFAM" id="SSF52540">
    <property type="entry name" value="P-loop containing nucleoside triphosphate hydrolases"/>
    <property type="match status" value="1"/>
</dbReference>
<evidence type="ECO:0000313" key="6">
    <source>
        <dbReference type="Proteomes" id="UP000245638"/>
    </source>
</evidence>
<dbReference type="PROSITE" id="PS50893">
    <property type="entry name" value="ABC_TRANSPORTER_2"/>
    <property type="match status" value="1"/>
</dbReference>
<evidence type="ECO:0000313" key="5">
    <source>
        <dbReference type="EMBL" id="PVU77135.1"/>
    </source>
</evidence>
<gene>
    <name evidence="5" type="ORF">DDW13_01360</name>
</gene>
<proteinExistence type="predicted"/>
<dbReference type="InterPro" id="IPR050763">
    <property type="entry name" value="ABC_transporter_ATP-binding"/>
</dbReference>
<comment type="caution">
    <text evidence="5">The sequence shown here is derived from an EMBL/GenBank/DDBJ whole genome shotgun (WGS) entry which is preliminary data.</text>
</comment>
<dbReference type="SMART" id="SM00382">
    <property type="entry name" value="AAA"/>
    <property type="match status" value="1"/>
</dbReference>
<dbReference type="Gene3D" id="3.40.50.300">
    <property type="entry name" value="P-loop containing nucleotide triphosphate hydrolases"/>
    <property type="match status" value="1"/>
</dbReference>
<dbReference type="InterPro" id="IPR027417">
    <property type="entry name" value="P-loop_NTPase"/>
</dbReference>
<dbReference type="GO" id="GO:0005524">
    <property type="term" value="F:ATP binding"/>
    <property type="evidence" value="ECO:0007669"/>
    <property type="project" value="UniProtKB-KW"/>
</dbReference>
<dbReference type="Pfam" id="PF00005">
    <property type="entry name" value="ABC_tran"/>
    <property type="match status" value="1"/>
</dbReference>
<dbReference type="Proteomes" id="UP000245638">
    <property type="component" value="Unassembled WGS sequence"/>
</dbReference>
<dbReference type="GO" id="GO:0016887">
    <property type="term" value="F:ATP hydrolysis activity"/>
    <property type="evidence" value="ECO:0007669"/>
    <property type="project" value="InterPro"/>
</dbReference>
<name>A0A2T9XAQ1_9CREN</name>
<dbReference type="AlphaFoldDB" id="A0A2T9XAQ1"/>
<evidence type="ECO:0000256" key="1">
    <source>
        <dbReference type="ARBA" id="ARBA00022448"/>
    </source>
</evidence>
<feature type="domain" description="ABC transporter" evidence="4">
    <location>
        <begin position="2"/>
        <end position="237"/>
    </location>
</feature>
<dbReference type="CDD" id="cd03263">
    <property type="entry name" value="ABC_subfamily_A"/>
    <property type="match status" value="1"/>
</dbReference>
<dbReference type="PANTHER" id="PTHR42711">
    <property type="entry name" value="ABC TRANSPORTER ATP-BINDING PROTEIN"/>
    <property type="match status" value="1"/>
</dbReference>
<keyword evidence="3 5" id="KW-0067">ATP-binding</keyword>
<evidence type="ECO:0000256" key="3">
    <source>
        <dbReference type="ARBA" id="ARBA00022840"/>
    </source>
</evidence>
<dbReference type="InterPro" id="IPR003593">
    <property type="entry name" value="AAA+_ATPase"/>
</dbReference>
<sequence>MIETVDLTKIFKIKRKEIKALDSVSINVEKGKIGALVGHNGAGKTTLLKILSTLVLPTSGDAFINGYSVTREEKKVRENIGLVTVSERAFYYRLTALDNLIFFSSLQGLSLGDARKRANQLLDFVGLSEWKNVPYMKFSTGMQKKLALARALITDPPVLLMDEPTLGLDLVSAREFRATIRKLKEKNKTILLSSHYLREIEELADIIFLIKRGKIVASGTLDELKRMTGKVLEVITHEINDEIRKFVIYSTDKEYILRIPETEIDKVTVHYKEVEEKDPTLDDIYIHFVGEVEEDIGRGRSRPWRLRE</sequence>
<keyword evidence="1" id="KW-0813">Transport</keyword>
<reference evidence="5 6" key="1">
    <citation type="journal article" date="2015" name="Appl. Environ. Microbiol.">
        <title>Nanoarchaeota, Their Sulfolobales Host, and Nanoarchaeota Virus Distribution across Yellowstone National Park Hot Springs.</title>
        <authorList>
            <person name="Munson-McGee J.H."/>
            <person name="Field E.K."/>
            <person name="Bateson M."/>
            <person name="Rooney C."/>
            <person name="Stepanauskas R."/>
            <person name="Young M.J."/>
        </authorList>
    </citation>
    <scope>NUCLEOTIDE SEQUENCE [LARGE SCALE GENOMIC DNA]</scope>
    <source>
        <strain evidence="5">SCGC AC-742_N10</strain>
    </source>
</reference>
<evidence type="ECO:0000259" key="4">
    <source>
        <dbReference type="PROSITE" id="PS50893"/>
    </source>
</evidence>
<protein>
    <submittedName>
        <fullName evidence="5">ABC transporter ATP-binding protein</fullName>
    </submittedName>
</protein>
<accession>A0A2T9XAQ1</accession>
<evidence type="ECO:0000256" key="2">
    <source>
        <dbReference type="ARBA" id="ARBA00022741"/>
    </source>
</evidence>
<keyword evidence="2" id="KW-0547">Nucleotide-binding</keyword>
<dbReference type="InterPro" id="IPR003439">
    <property type="entry name" value="ABC_transporter-like_ATP-bd"/>
</dbReference>
<organism evidence="5 6">
    <name type="scientific">Acidianus hospitalis</name>
    <dbReference type="NCBI Taxonomy" id="563177"/>
    <lineage>
        <taxon>Archaea</taxon>
        <taxon>Thermoproteota</taxon>
        <taxon>Thermoprotei</taxon>
        <taxon>Sulfolobales</taxon>
        <taxon>Sulfolobaceae</taxon>
        <taxon>Acidianus</taxon>
    </lineage>
</organism>
<dbReference type="EMBL" id="QEFD01000047">
    <property type="protein sequence ID" value="PVU77135.1"/>
    <property type="molecule type" value="Genomic_DNA"/>
</dbReference>
<dbReference type="PANTHER" id="PTHR42711:SF18">
    <property type="entry name" value="ABC TRANSPORTER, ATP-BINDING PROTEIN"/>
    <property type="match status" value="1"/>
</dbReference>